<dbReference type="AlphaFoldDB" id="A0AAU7C7F8"/>
<feature type="domain" description="Activator of Hsp90 ATPase homologue 1/2-like C-terminal" evidence="2">
    <location>
        <begin position="25"/>
        <end position="161"/>
    </location>
</feature>
<feature type="domain" description="Activator of Hsp90 ATPase homologue 1/2-like C-terminal" evidence="2">
    <location>
        <begin position="181"/>
        <end position="333"/>
    </location>
</feature>
<dbReference type="InterPro" id="IPR013538">
    <property type="entry name" value="ASHA1/2-like_C"/>
</dbReference>
<sequence>MPADHQMSQANLDNPVEIIICRTFAAPRELVWMVWTDPNHVGRWWGPAGFTTTTHSMDFRPGGSWRYTMHGPDGRDYGNRVEYIEIDKPSRLIYTLGGEGSDESVSFRTEVVLECVGENGRGTKVTMRSIFPTAEARDFVINDHGAVEGGKQHLANLEDYLASMSAGDDHEPPFSISHVFNASREKVWEAWTEQEHLLQWFGPKGSTMLHATMDLRVGGMFHYCMSHPNGMEMWGRWVFRTINRPDKLDFISSFSNASGEITPAPFQGLDNFPPETWTTVTLVEHAGKSRGTLVTIEARPFNGTIVQRDFFTAFHNSMRQGWTGTMQQLSEFFGD</sequence>
<reference evidence="3" key="1">
    <citation type="submission" date="2024-05" db="EMBL/GenBank/DDBJ databases">
        <title>Planctomycetes of the genus Singulisphaera possess chitinolytic capabilities.</title>
        <authorList>
            <person name="Ivanova A."/>
        </authorList>
    </citation>
    <scope>NUCLEOTIDE SEQUENCE</scope>
    <source>
        <strain evidence="3">Ch08T</strain>
    </source>
</reference>
<dbReference type="SUPFAM" id="SSF55961">
    <property type="entry name" value="Bet v1-like"/>
    <property type="match status" value="2"/>
</dbReference>
<dbReference type="PANTHER" id="PTHR36929:SF5">
    <property type="entry name" value="BLR6751 PROTEIN"/>
    <property type="match status" value="1"/>
</dbReference>
<evidence type="ECO:0000313" key="3">
    <source>
        <dbReference type="EMBL" id="XBH01078.1"/>
    </source>
</evidence>
<protein>
    <submittedName>
        <fullName evidence="3">SRPBCC family protein</fullName>
    </submittedName>
</protein>
<name>A0AAU7C7F8_9BACT</name>
<evidence type="ECO:0000256" key="1">
    <source>
        <dbReference type="ARBA" id="ARBA00006817"/>
    </source>
</evidence>
<comment type="similarity">
    <text evidence="1">Belongs to the AHA1 family.</text>
</comment>
<proteinExistence type="inferred from homology"/>
<dbReference type="Gene3D" id="3.30.530.20">
    <property type="match status" value="2"/>
</dbReference>
<organism evidence="3">
    <name type="scientific">Singulisphaera sp. Ch08</name>
    <dbReference type="NCBI Taxonomy" id="3120278"/>
    <lineage>
        <taxon>Bacteria</taxon>
        <taxon>Pseudomonadati</taxon>
        <taxon>Planctomycetota</taxon>
        <taxon>Planctomycetia</taxon>
        <taxon>Isosphaerales</taxon>
        <taxon>Isosphaeraceae</taxon>
        <taxon>Singulisphaera</taxon>
    </lineage>
</organism>
<accession>A0AAU7C7F8</accession>
<gene>
    <name evidence="3" type="ORF">V5E97_22275</name>
</gene>
<dbReference type="CDD" id="cd07814">
    <property type="entry name" value="SRPBCC_CalC_Aha1-like"/>
    <property type="match status" value="1"/>
</dbReference>
<dbReference type="PANTHER" id="PTHR36929">
    <property type="entry name" value="ATTACHMENT SUBUNIT, PUTATIVE-RELATED"/>
    <property type="match status" value="1"/>
</dbReference>
<dbReference type="RefSeq" id="WP_406693766.1">
    <property type="nucleotide sequence ID" value="NZ_CP155447.1"/>
</dbReference>
<evidence type="ECO:0000259" key="2">
    <source>
        <dbReference type="Pfam" id="PF08327"/>
    </source>
</evidence>
<dbReference type="Pfam" id="PF08327">
    <property type="entry name" value="AHSA1"/>
    <property type="match status" value="2"/>
</dbReference>
<dbReference type="InterPro" id="IPR023393">
    <property type="entry name" value="START-like_dom_sf"/>
</dbReference>
<dbReference type="EMBL" id="CP155447">
    <property type="protein sequence ID" value="XBH01078.1"/>
    <property type="molecule type" value="Genomic_DNA"/>
</dbReference>